<reference evidence="3" key="1">
    <citation type="submission" date="2018-03" db="EMBL/GenBank/DDBJ databases">
        <authorList>
            <person name="Zecchin S."/>
        </authorList>
    </citation>
    <scope>NUCLEOTIDE SEQUENCE [LARGE SCALE GENOMIC DNA]</scope>
</reference>
<keyword evidence="1" id="KW-1133">Transmembrane helix</keyword>
<sequence>MKNQCSSIDGSDSTDLSTSYQFPFRRIWYAKTILFRGRFYKKRGRTSVKHHDSKKYFPYAMFVSIVVLIFSSLPCFADSANPETQFFEWANSIPTFHNQVALMEEEAFVTRNQAIWVQDFGRLRAITGHFLSSVSEMVAVCEKDRATYGKIYPRYFEVLSEYQSALKEMATYFHQISWQLGKKSKELNYSFEGYIHDLKLYSNLRADYQELRRLINTFHVFICPWIWDTSSFDWIDHFNYVEREWVSLESEWIATEKRTSFMWDNVMAAGLQDFRKLRDLAADLTILLERMRLIAENDMRRSDKLHTNYFVVSSQYLFSLEQVTFELCRMISELEKKSGDIASYSWEQHIEDMTSYNKAKDSKLRAGELMHIIYQQNCLGRKLKLKK</sequence>
<dbReference type="Proteomes" id="UP000245125">
    <property type="component" value="Unassembled WGS sequence"/>
</dbReference>
<keyword evidence="1" id="KW-0472">Membrane</keyword>
<keyword evidence="3" id="KW-1185">Reference proteome</keyword>
<name>A0A2U3QI15_9BACT</name>
<evidence type="ECO:0000313" key="3">
    <source>
        <dbReference type="Proteomes" id="UP000245125"/>
    </source>
</evidence>
<proteinExistence type="predicted"/>
<accession>A0A2U3QI15</accession>
<dbReference type="EMBL" id="OUUY01000087">
    <property type="protein sequence ID" value="SPQ01044.1"/>
    <property type="molecule type" value="Genomic_DNA"/>
</dbReference>
<evidence type="ECO:0000313" key="2">
    <source>
        <dbReference type="EMBL" id="SPQ01044.1"/>
    </source>
</evidence>
<evidence type="ECO:0000256" key="1">
    <source>
        <dbReference type="SAM" id="Phobius"/>
    </source>
</evidence>
<organism evidence="2 3">
    <name type="scientific">Candidatus Sulfobium mesophilum</name>
    <dbReference type="NCBI Taxonomy" id="2016548"/>
    <lineage>
        <taxon>Bacteria</taxon>
        <taxon>Pseudomonadati</taxon>
        <taxon>Nitrospirota</taxon>
        <taxon>Nitrospiria</taxon>
        <taxon>Nitrospirales</taxon>
        <taxon>Nitrospiraceae</taxon>
        <taxon>Candidatus Sulfobium</taxon>
    </lineage>
</organism>
<gene>
    <name evidence="2" type="ORF">NBG4_400012</name>
</gene>
<feature type="transmembrane region" description="Helical" evidence="1">
    <location>
        <begin position="56"/>
        <end position="73"/>
    </location>
</feature>
<keyword evidence="1" id="KW-0812">Transmembrane</keyword>
<protein>
    <submittedName>
        <fullName evidence="2">Uncharacterized protein</fullName>
    </submittedName>
</protein>
<dbReference type="AlphaFoldDB" id="A0A2U3QI15"/>